<keyword evidence="1" id="KW-0472">Membrane</keyword>
<feature type="transmembrane region" description="Helical" evidence="1">
    <location>
        <begin position="99"/>
        <end position="119"/>
    </location>
</feature>
<keyword evidence="1" id="KW-1133">Transmembrane helix</keyword>
<name>A0A385YP29_9BACL</name>
<dbReference type="AlphaFoldDB" id="A0A385YP29"/>
<dbReference type="KEGG" id="paek:D3873_00520"/>
<evidence type="ECO:0000259" key="2">
    <source>
        <dbReference type="Pfam" id="PF02517"/>
    </source>
</evidence>
<keyword evidence="1" id="KW-0812">Transmembrane</keyword>
<proteinExistence type="predicted"/>
<evidence type="ECO:0000256" key="1">
    <source>
        <dbReference type="SAM" id="Phobius"/>
    </source>
</evidence>
<sequence length="212" mass="24209">MAKLILQLIGPTIMILIGLIVLKNVPITFGLFYGWLAVFSFYHHKKKPSPKWGSTQKSVLLGIISGLLCLISIYGSVYLLQESVFDLSELKELLVEWNFTGSMVIWLVLFLIFINPILEELYWRDYMFGKLVSKVGAGKSITITAFFYSLYHLLSVYFLFSFPFNFIAVVAVFIAGIMWGYFRFKTNSIVAPIFSHAIADLGIMLVYLHFVM</sequence>
<dbReference type="Pfam" id="PF02517">
    <property type="entry name" value="Rce1-like"/>
    <property type="match status" value="1"/>
</dbReference>
<dbReference type="EMBL" id="CP032418">
    <property type="protein sequence ID" value="AYC28425.1"/>
    <property type="molecule type" value="Genomic_DNA"/>
</dbReference>
<keyword evidence="3" id="KW-0378">Hydrolase</keyword>
<keyword evidence="3" id="KW-0645">Protease</keyword>
<dbReference type="OrthoDB" id="449657at2"/>
<feature type="transmembrane region" description="Helical" evidence="1">
    <location>
        <begin position="12"/>
        <end position="38"/>
    </location>
</feature>
<reference evidence="4" key="1">
    <citation type="submission" date="2018-09" db="EMBL/GenBank/DDBJ databases">
        <authorList>
            <person name="Zhu H."/>
        </authorList>
    </citation>
    <scope>NUCLEOTIDE SEQUENCE [LARGE SCALE GENOMIC DNA]</scope>
    <source>
        <strain evidence="4">K2R23-3</strain>
    </source>
</reference>
<accession>A0A385YP29</accession>
<keyword evidence="4" id="KW-1185">Reference proteome</keyword>
<evidence type="ECO:0000313" key="4">
    <source>
        <dbReference type="Proteomes" id="UP000265725"/>
    </source>
</evidence>
<dbReference type="GO" id="GO:0006508">
    <property type="term" value="P:proteolysis"/>
    <property type="evidence" value="ECO:0007669"/>
    <property type="project" value="UniProtKB-KW"/>
</dbReference>
<dbReference type="GO" id="GO:0004175">
    <property type="term" value="F:endopeptidase activity"/>
    <property type="evidence" value="ECO:0007669"/>
    <property type="project" value="UniProtKB-ARBA"/>
</dbReference>
<feature type="transmembrane region" description="Helical" evidence="1">
    <location>
        <begin position="189"/>
        <end position="210"/>
    </location>
</feature>
<gene>
    <name evidence="3" type="ORF">D3873_00520</name>
</gene>
<organism evidence="3 4">
    <name type="scientific">Paenisporosarcina cavernae</name>
    <dbReference type="NCBI Taxonomy" id="2320858"/>
    <lineage>
        <taxon>Bacteria</taxon>
        <taxon>Bacillati</taxon>
        <taxon>Bacillota</taxon>
        <taxon>Bacilli</taxon>
        <taxon>Bacillales</taxon>
        <taxon>Caryophanaceae</taxon>
        <taxon>Paenisporosarcina</taxon>
    </lineage>
</organism>
<feature type="transmembrane region" description="Helical" evidence="1">
    <location>
        <begin position="157"/>
        <end position="182"/>
    </location>
</feature>
<feature type="domain" description="CAAX prenyl protease 2/Lysostaphin resistance protein A-like" evidence="2">
    <location>
        <begin position="103"/>
        <end position="201"/>
    </location>
</feature>
<protein>
    <submittedName>
        <fullName evidence="3">CPBP family intramembrane metalloprotease</fullName>
    </submittedName>
</protein>
<keyword evidence="3" id="KW-0482">Metalloprotease</keyword>
<dbReference type="GO" id="GO:0080120">
    <property type="term" value="P:CAAX-box protein maturation"/>
    <property type="evidence" value="ECO:0007669"/>
    <property type="project" value="UniProtKB-ARBA"/>
</dbReference>
<dbReference type="RefSeq" id="WP_119882170.1">
    <property type="nucleotide sequence ID" value="NZ_CP032418.1"/>
</dbReference>
<evidence type="ECO:0000313" key="3">
    <source>
        <dbReference type="EMBL" id="AYC28425.1"/>
    </source>
</evidence>
<dbReference type="InterPro" id="IPR003675">
    <property type="entry name" value="Rce1/LyrA-like_dom"/>
</dbReference>
<feature type="transmembrane region" description="Helical" evidence="1">
    <location>
        <begin position="59"/>
        <end position="79"/>
    </location>
</feature>
<dbReference type="GO" id="GO:0008237">
    <property type="term" value="F:metallopeptidase activity"/>
    <property type="evidence" value="ECO:0007669"/>
    <property type="project" value="UniProtKB-KW"/>
</dbReference>
<dbReference type="Proteomes" id="UP000265725">
    <property type="component" value="Chromosome"/>
</dbReference>